<comment type="subcellular location">
    <subcellularLocation>
        <location evidence="1">Membrane</location>
        <topology evidence="1">Multi-pass membrane protein</topology>
    </subcellularLocation>
</comment>
<dbReference type="Proteomes" id="UP001370348">
    <property type="component" value="Chromosome"/>
</dbReference>
<dbReference type="InterPro" id="IPR003663">
    <property type="entry name" value="Sugar/inositol_transpt"/>
</dbReference>
<evidence type="ECO:0000256" key="2">
    <source>
        <dbReference type="ARBA" id="ARBA00010992"/>
    </source>
</evidence>
<evidence type="ECO:0000256" key="1">
    <source>
        <dbReference type="ARBA" id="ARBA00004141"/>
    </source>
</evidence>
<sequence>MMAHASRATGGRASPESVLVAFAGGAIGIIFGYDLGSVAGALPSIVREFGLSELEAGWVNGVIVSSQIPGALAAGKLNDTLGRRWTMIAIAASYAVVALLQAISPNVVMLDVVRLVLGATIGVSMVSAPLFVAEISPARLRGRFVALYQVATVGGIFITYLVNYFLSFGDHWRIMLGLAAIPAIIVLGCLMVLPESPRWLILNGHLDEAKRVLTRTDPEADLELQIAEIEREACIETGRGLADMVRPAYRRATVFVVCLGVFAQITGINAITYYSPIIFTELGFRAPGQSLALPSIVQFCAVLATIASLSIVDRLGRRITLLSGLAFMAAGALVLSLVFGLGGGSRGAGSWTGFAAVLVFTCAFNGGFGSVVWVYSSEAFPVRLRAIGASVMLVSALLANLVVADAFLWAASALGMAFVFAFFTAMALVALTFIALRAPETSGRSLEEIRTSWQVNG</sequence>
<feature type="transmembrane region" description="Helical" evidence="8">
    <location>
        <begin position="172"/>
        <end position="193"/>
    </location>
</feature>
<evidence type="ECO:0000256" key="4">
    <source>
        <dbReference type="ARBA" id="ARBA00022692"/>
    </source>
</evidence>
<feature type="transmembrane region" description="Helical" evidence="8">
    <location>
        <begin position="319"/>
        <end position="341"/>
    </location>
</feature>
<evidence type="ECO:0000256" key="8">
    <source>
        <dbReference type="SAM" id="Phobius"/>
    </source>
</evidence>
<keyword evidence="11" id="KW-1185">Reference proteome</keyword>
<keyword evidence="4 8" id="KW-0812">Transmembrane</keyword>
<dbReference type="Pfam" id="PF00083">
    <property type="entry name" value="Sugar_tr"/>
    <property type="match status" value="1"/>
</dbReference>
<name>A0ABZ2LPI1_9BACT</name>
<evidence type="ECO:0000256" key="7">
    <source>
        <dbReference type="RuleBase" id="RU003346"/>
    </source>
</evidence>
<organism evidence="10 11">
    <name type="scientific">Pendulispora albinea</name>
    <dbReference type="NCBI Taxonomy" id="2741071"/>
    <lineage>
        <taxon>Bacteria</taxon>
        <taxon>Pseudomonadati</taxon>
        <taxon>Myxococcota</taxon>
        <taxon>Myxococcia</taxon>
        <taxon>Myxococcales</taxon>
        <taxon>Sorangiineae</taxon>
        <taxon>Pendulisporaceae</taxon>
        <taxon>Pendulispora</taxon>
    </lineage>
</organism>
<dbReference type="InterPro" id="IPR005828">
    <property type="entry name" value="MFS_sugar_transport-like"/>
</dbReference>
<evidence type="ECO:0000256" key="6">
    <source>
        <dbReference type="ARBA" id="ARBA00023136"/>
    </source>
</evidence>
<evidence type="ECO:0000259" key="9">
    <source>
        <dbReference type="PROSITE" id="PS50850"/>
    </source>
</evidence>
<feature type="transmembrane region" description="Helical" evidence="8">
    <location>
        <begin position="145"/>
        <end position="166"/>
    </location>
</feature>
<dbReference type="Gene3D" id="1.20.1250.20">
    <property type="entry name" value="MFS general substrate transporter like domains"/>
    <property type="match status" value="1"/>
</dbReference>
<proteinExistence type="inferred from homology"/>
<dbReference type="PANTHER" id="PTHR48020:SF12">
    <property type="entry name" value="PROTON MYO-INOSITOL COTRANSPORTER"/>
    <property type="match status" value="1"/>
</dbReference>
<evidence type="ECO:0000313" key="10">
    <source>
        <dbReference type="EMBL" id="WXB11671.1"/>
    </source>
</evidence>
<evidence type="ECO:0000256" key="5">
    <source>
        <dbReference type="ARBA" id="ARBA00022989"/>
    </source>
</evidence>
<evidence type="ECO:0000256" key="3">
    <source>
        <dbReference type="ARBA" id="ARBA00022448"/>
    </source>
</evidence>
<accession>A0ABZ2LPI1</accession>
<keyword evidence="5 8" id="KW-1133">Transmembrane helix</keyword>
<feature type="transmembrane region" description="Helical" evidence="8">
    <location>
        <begin position="115"/>
        <end position="133"/>
    </location>
</feature>
<dbReference type="PANTHER" id="PTHR48020">
    <property type="entry name" value="PROTON MYO-INOSITOL COTRANSPORTER"/>
    <property type="match status" value="1"/>
</dbReference>
<dbReference type="PRINTS" id="PR00171">
    <property type="entry name" value="SUGRTRNSPORT"/>
</dbReference>
<dbReference type="PROSITE" id="PS50850">
    <property type="entry name" value="MFS"/>
    <property type="match status" value="1"/>
</dbReference>
<dbReference type="SUPFAM" id="SSF103473">
    <property type="entry name" value="MFS general substrate transporter"/>
    <property type="match status" value="1"/>
</dbReference>
<evidence type="ECO:0000313" key="11">
    <source>
        <dbReference type="Proteomes" id="UP001370348"/>
    </source>
</evidence>
<reference evidence="10 11" key="1">
    <citation type="submission" date="2021-12" db="EMBL/GenBank/DDBJ databases">
        <title>Discovery of the Pendulisporaceae a myxobacterial family with distinct sporulation behavior and unique specialized metabolism.</title>
        <authorList>
            <person name="Garcia R."/>
            <person name="Popoff A."/>
            <person name="Bader C.D."/>
            <person name="Loehr J."/>
            <person name="Walesch S."/>
            <person name="Walt C."/>
            <person name="Boldt J."/>
            <person name="Bunk B."/>
            <person name="Haeckl F.J.F.P.J."/>
            <person name="Gunesch A.P."/>
            <person name="Birkelbach J."/>
            <person name="Nuebel U."/>
            <person name="Pietschmann T."/>
            <person name="Bach T."/>
            <person name="Mueller R."/>
        </authorList>
    </citation>
    <scope>NUCLEOTIDE SEQUENCE [LARGE SCALE GENOMIC DNA]</scope>
    <source>
        <strain evidence="10 11">MSr11954</strain>
    </source>
</reference>
<dbReference type="NCBIfam" id="TIGR00879">
    <property type="entry name" value="SP"/>
    <property type="match status" value="1"/>
</dbReference>
<dbReference type="InterPro" id="IPR036259">
    <property type="entry name" value="MFS_trans_sf"/>
</dbReference>
<dbReference type="PROSITE" id="PS00217">
    <property type="entry name" value="SUGAR_TRANSPORT_2"/>
    <property type="match status" value="1"/>
</dbReference>
<dbReference type="InterPro" id="IPR020846">
    <property type="entry name" value="MFS_dom"/>
</dbReference>
<keyword evidence="3 7" id="KW-0813">Transport</keyword>
<feature type="transmembrane region" description="Helical" evidence="8">
    <location>
        <begin position="85"/>
        <end position="103"/>
    </location>
</feature>
<feature type="transmembrane region" description="Helical" evidence="8">
    <location>
        <begin position="387"/>
        <end position="410"/>
    </location>
</feature>
<dbReference type="InterPro" id="IPR050814">
    <property type="entry name" value="Myo-inositol_Transporter"/>
</dbReference>
<dbReference type="InterPro" id="IPR005829">
    <property type="entry name" value="Sugar_transporter_CS"/>
</dbReference>
<feature type="transmembrane region" description="Helical" evidence="8">
    <location>
        <begin position="291"/>
        <end position="312"/>
    </location>
</feature>
<feature type="transmembrane region" description="Helical" evidence="8">
    <location>
        <begin position="20"/>
        <end position="42"/>
    </location>
</feature>
<protein>
    <submittedName>
        <fullName evidence="10">Sugar porter family MFS transporter</fullName>
    </submittedName>
</protein>
<dbReference type="RefSeq" id="WP_394821292.1">
    <property type="nucleotide sequence ID" value="NZ_CP089984.1"/>
</dbReference>
<feature type="transmembrane region" description="Helical" evidence="8">
    <location>
        <begin position="254"/>
        <end position="279"/>
    </location>
</feature>
<feature type="transmembrane region" description="Helical" evidence="8">
    <location>
        <begin position="353"/>
        <end position="375"/>
    </location>
</feature>
<dbReference type="EMBL" id="CP089984">
    <property type="protein sequence ID" value="WXB11671.1"/>
    <property type="molecule type" value="Genomic_DNA"/>
</dbReference>
<comment type="similarity">
    <text evidence="2 7">Belongs to the major facilitator superfamily. Sugar transporter (TC 2.A.1.1) family.</text>
</comment>
<gene>
    <name evidence="10" type="ORF">LZC94_27905</name>
</gene>
<feature type="domain" description="Major facilitator superfamily (MFS) profile" evidence="9">
    <location>
        <begin position="20"/>
        <end position="442"/>
    </location>
</feature>
<feature type="transmembrane region" description="Helical" evidence="8">
    <location>
        <begin position="416"/>
        <end position="436"/>
    </location>
</feature>
<keyword evidence="6 8" id="KW-0472">Membrane</keyword>